<dbReference type="GO" id="GO:0004665">
    <property type="term" value="F:prephenate dehydrogenase (NADP+) activity"/>
    <property type="evidence" value="ECO:0007669"/>
    <property type="project" value="InterPro"/>
</dbReference>
<keyword evidence="1" id="KW-0028">Amino-acid biosynthesis</keyword>
<sequence>MKPIFERAVIAGVGLIGGSLAIAGKKAGVFGTVVGLGRTEATLNRALALGIADEISSDIAQALKGADFFFISTPVESIIPLCIKAVPFMKDGCVVTDGGSVKGKIVRELTKALPSSVKFIGGHPVAGTEKSGPDSAFATLYENRYTILTPTATTDPTALNRVTKMWEAVGSKVITMSPDEHDEALAVISHLPHLAAYALVETLDKTDKSGEIKKFVAGGFKDITRIAASHPEMWRDIFEMNKAEVLRSVTNFEASMAGFKKDIENGDFDSLLKKLENAKNLRLAIENQ</sequence>
<dbReference type="SUPFAM" id="SSF51735">
    <property type="entry name" value="NAD(P)-binding Rossmann-fold domains"/>
    <property type="match status" value="1"/>
</dbReference>
<dbReference type="SUPFAM" id="SSF48179">
    <property type="entry name" value="6-phosphogluconate dehydrogenase C-terminal domain-like"/>
    <property type="match status" value="1"/>
</dbReference>
<dbReference type="InterPro" id="IPR003099">
    <property type="entry name" value="Prephen_DH"/>
</dbReference>
<dbReference type="PANTHER" id="PTHR21363:SF0">
    <property type="entry name" value="PREPHENATE DEHYDROGENASE [NADP(+)]"/>
    <property type="match status" value="1"/>
</dbReference>
<name>A0A3B1D001_9ZZZZ</name>
<dbReference type="InterPro" id="IPR036291">
    <property type="entry name" value="NAD(P)-bd_dom_sf"/>
</dbReference>
<dbReference type="Gene3D" id="1.10.3660.10">
    <property type="entry name" value="6-phosphogluconate dehydrogenase C-terminal like domain"/>
    <property type="match status" value="1"/>
</dbReference>
<dbReference type="InterPro" id="IPR046825">
    <property type="entry name" value="PDH_C"/>
</dbReference>
<gene>
    <name evidence="7" type="ORF">MNBD_NITROSPINAE01-985</name>
</gene>
<dbReference type="FunFam" id="3.40.50.720:FF:000208">
    <property type="entry name" value="Prephenate dehydrogenase"/>
    <property type="match status" value="1"/>
</dbReference>
<protein>
    <submittedName>
        <fullName evidence="7">Cyclohexadienyl dehydrogenase</fullName>
        <ecNumber evidence="7">1.3.1.12</ecNumber>
    </submittedName>
</protein>
<dbReference type="GO" id="GO:0070403">
    <property type="term" value="F:NAD+ binding"/>
    <property type="evidence" value="ECO:0007669"/>
    <property type="project" value="InterPro"/>
</dbReference>
<dbReference type="InterPro" id="IPR008927">
    <property type="entry name" value="6-PGluconate_DH-like_C_sf"/>
</dbReference>
<evidence type="ECO:0000256" key="4">
    <source>
        <dbReference type="ARBA" id="ARBA00023141"/>
    </source>
</evidence>
<dbReference type="FunFam" id="1.10.3660.10:FF:000003">
    <property type="entry name" value="Prephenate dehydrogenase"/>
    <property type="match status" value="1"/>
</dbReference>
<keyword evidence="4" id="KW-0057">Aromatic amino acid biosynthesis</keyword>
<dbReference type="Gene3D" id="3.40.50.720">
    <property type="entry name" value="NAD(P)-binding Rossmann-like Domain"/>
    <property type="match status" value="1"/>
</dbReference>
<evidence type="ECO:0000256" key="1">
    <source>
        <dbReference type="ARBA" id="ARBA00022605"/>
    </source>
</evidence>
<evidence type="ECO:0000256" key="5">
    <source>
        <dbReference type="ARBA" id="ARBA00029440"/>
    </source>
</evidence>
<dbReference type="GO" id="GO:0008977">
    <property type="term" value="F:prephenate dehydrogenase (NAD+) activity"/>
    <property type="evidence" value="ECO:0007669"/>
    <property type="project" value="UniProtKB-EC"/>
</dbReference>
<evidence type="ECO:0000256" key="2">
    <source>
        <dbReference type="ARBA" id="ARBA00023002"/>
    </source>
</evidence>
<dbReference type="PROSITE" id="PS51176">
    <property type="entry name" value="PDH_ADH"/>
    <property type="match status" value="1"/>
</dbReference>
<organism evidence="7">
    <name type="scientific">hydrothermal vent metagenome</name>
    <dbReference type="NCBI Taxonomy" id="652676"/>
    <lineage>
        <taxon>unclassified sequences</taxon>
        <taxon>metagenomes</taxon>
        <taxon>ecological metagenomes</taxon>
    </lineage>
</organism>
<proteinExistence type="predicted"/>
<accession>A0A3B1D001</accession>
<dbReference type="Pfam" id="PF02153">
    <property type="entry name" value="PDH_N"/>
    <property type="match status" value="1"/>
</dbReference>
<dbReference type="PANTHER" id="PTHR21363">
    <property type="entry name" value="PREPHENATE DEHYDROGENASE"/>
    <property type="match status" value="1"/>
</dbReference>
<reference evidence="7" key="1">
    <citation type="submission" date="2018-06" db="EMBL/GenBank/DDBJ databases">
        <authorList>
            <person name="Zhirakovskaya E."/>
        </authorList>
    </citation>
    <scope>NUCLEOTIDE SEQUENCE</scope>
</reference>
<evidence type="ECO:0000313" key="7">
    <source>
        <dbReference type="EMBL" id="VAX22117.1"/>
    </source>
</evidence>
<dbReference type="InterPro" id="IPR046826">
    <property type="entry name" value="PDH_N"/>
</dbReference>
<dbReference type="AlphaFoldDB" id="A0A3B1D001"/>
<evidence type="ECO:0000256" key="3">
    <source>
        <dbReference type="ARBA" id="ARBA00023027"/>
    </source>
</evidence>
<keyword evidence="3" id="KW-0520">NAD</keyword>
<dbReference type="Pfam" id="PF20463">
    <property type="entry name" value="PDH_C"/>
    <property type="match status" value="1"/>
</dbReference>
<evidence type="ECO:0000259" key="6">
    <source>
        <dbReference type="PROSITE" id="PS51176"/>
    </source>
</evidence>
<dbReference type="EC" id="1.3.1.12" evidence="7"/>
<dbReference type="GO" id="GO:0006571">
    <property type="term" value="P:tyrosine biosynthetic process"/>
    <property type="evidence" value="ECO:0007669"/>
    <property type="project" value="InterPro"/>
</dbReference>
<feature type="domain" description="Prephenate/arogenate dehydrogenase" evidence="6">
    <location>
        <begin position="5"/>
        <end position="288"/>
    </location>
</feature>
<dbReference type="InterPro" id="IPR050812">
    <property type="entry name" value="Preph/Arog_dehydrog"/>
</dbReference>
<dbReference type="EMBL" id="UOGC01000133">
    <property type="protein sequence ID" value="VAX22117.1"/>
    <property type="molecule type" value="Genomic_DNA"/>
</dbReference>
<comment type="pathway">
    <text evidence="5">Amino-acid biosynthesis.</text>
</comment>
<keyword evidence="2 7" id="KW-0560">Oxidoreductase</keyword>